<dbReference type="Proteomes" id="UP000288983">
    <property type="component" value="Unassembled WGS sequence"/>
</dbReference>
<dbReference type="InterPro" id="IPR001296">
    <property type="entry name" value="Glyco_trans_1"/>
</dbReference>
<accession>A0A443ZG50</accession>
<dbReference type="PANTHER" id="PTHR46401">
    <property type="entry name" value="GLYCOSYLTRANSFERASE WBBK-RELATED"/>
    <property type="match status" value="1"/>
</dbReference>
<evidence type="ECO:0000259" key="3">
    <source>
        <dbReference type="Pfam" id="PF13439"/>
    </source>
</evidence>
<dbReference type="Gene3D" id="3.40.50.2000">
    <property type="entry name" value="Glycogen Phosphorylase B"/>
    <property type="match status" value="2"/>
</dbReference>
<dbReference type="Pfam" id="PF13439">
    <property type="entry name" value="Glyco_transf_4"/>
    <property type="match status" value="1"/>
</dbReference>
<dbReference type="InterPro" id="IPR028098">
    <property type="entry name" value="Glyco_trans_4-like_N"/>
</dbReference>
<evidence type="ECO:0000313" key="4">
    <source>
        <dbReference type="EMBL" id="RWU17791.1"/>
    </source>
</evidence>
<organism evidence="4 5">
    <name type="scientific">Pseudomonas alkylphenolica</name>
    <dbReference type="NCBI Taxonomy" id="237609"/>
    <lineage>
        <taxon>Bacteria</taxon>
        <taxon>Pseudomonadati</taxon>
        <taxon>Pseudomonadota</taxon>
        <taxon>Gammaproteobacteria</taxon>
        <taxon>Pseudomonadales</taxon>
        <taxon>Pseudomonadaceae</taxon>
        <taxon>Pseudomonas</taxon>
    </lineage>
</organism>
<dbReference type="FunFam" id="3.40.50.2000:FF:000119">
    <property type="entry name" value="Glycosyl transferase group 1"/>
    <property type="match status" value="1"/>
</dbReference>
<dbReference type="PANTHER" id="PTHR46401:SF2">
    <property type="entry name" value="GLYCOSYLTRANSFERASE WBBK-RELATED"/>
    <property type="match status" value="1"/>
</dbReference>
<dbReference type="CDD" id="cd03809">
    <property type="entry name" value="GT4_MtfB-like"/>
    <property type="match status" value="1"/>
</dbReference>
<proteinExistence type="predicted"/>
<keyword evidence="1 4" id="KW-0808">Transferase</keyword>
<dbReference type="SUPFAM" id="SSF53756">
    <property type="entry name" value="UDP-Glycosyltransferase/glycogen phosphorylase"/>
    <property type="match status" value="1"/>
</dbReference>
<name>A0A443ZG50_9PSED</name>
<dbReference type="AlphaFoldDB" id="A0A443ZG50"/>
<comment type="caution">
    <text evidence="4">The sequence shown here is derived from an EMBL/GenBank/DDBJ whole genome shotgun (WGS) entry which is preliminary data.</text>
</comment>
<evidence type="ECO:0000313" key="5">
    <source>
        <dbReference type="Proteomes" id="UP000288983"/>
    </source>
</evidence>
<dbReference type="EMBL" id="QJRG01000049">
    <property type="protein sequence ID" value="RWU17791.1"/>
    <property type="molecule type" value="Genomic_DNA"/>
</dbReference>
<dbReference type="Pfam" id="PF00534">
    <property type="entry name" value="Glycos_transf_1"/>
    <property type="match status" value="1"/>
</dbReference>
<reference evidence="4 5" key="1">
    <citation type="submission" date="2018-06" db="EMBL/GenBank/DDBJ databases">
        <title>Bacteria isolated from soil of Wuhan.</title>
        <authorList>
            <person name="Wei X."/>
            <person name="Chunhua H."/>
        </authorList>
    </citation>
    <scope>NUCLEOTIDE SEQUENCE [LARGE SCALE GENOMIC DNA]</scope>
    <source>
        <strain evidence="5">xwS2</strain>
    </source>
</reference>
<gene>
    <name evidence="4" type="ORF">DM813_24195</name>
</gene>
<protein>
    <submittedName>
        <fullName evidence="4">Glycosyltransferase family 1 protein</fullName>
    </submittedName>
</protein>
<dbReference type="GO" id="GO:0009103">
    <property type="term" value="P:lipopolysaccharide biosynthetic process"/>
    <property type="evidence" value="ECO:0007669"/>
    <property type="project" value="TreeGrafter"/>
</dbReference>
<sequence length="392" mass="43497">MRLLLNTESLRPPLTGIGNYTLNLLDQLHAQAADSTIDCFDGARWLSATEVLDGHGSVHTPAPGEAPGARELTTRFRSFVRGLPFAYRARSAIRSAVFRREASKRKGYIYHEPNFILKPHAGPCVATIHDLSFVHYPHFHPAERVEWLNRELPRTLARADYLITDSEIVRQELIERYNLSADVVRAIYLGADKRFIPRGPQQTASVLTQHGLEHGRYVAFVGTLEPRKGLAQLLDAWSQLPNALRRAFPLVIAGAPGWRNSDLLERIQAMQARGEVKYLRFVCAEELPLIYSGAAVFAYPSVYEGFGLPVLEAMASGVPVVCTSGTSMAEFAQGAAALHEPGSSESLAFQLSALLEDEGLRDGYIHKGLLQAQKFSWERCARETLDVYRSIG</sequence>
<feature type="domain" description="Glycosyltransferase subfamily 4-like N-terminal" evidence="3">
    <location>
        <begin position="16"/>
        <end position="192"/>
    </location>
</feature>
<evidence type="ECO:0000256" key="1">
    <source>
        <dbReference type="ARBA" id="ARBA00022679"/>
    </source>
</evidence>
<dbReference type="RefSeq" id="WP_128325913.1">
    <property type="nucleotide sequence ID" value="NZ_QJRG01000049.1"/>
</dbReference>
<feature type="domain" description="Glycosyl transferase family 1" evidence="2">
    <location>
        <begin position="214"/>
        <end position="365"/>
    </location>
</feature>
<evidence type="ECO:0000259" key="2">
    <source>
        <dbReference type="Pfam" id="PF00534"/>
    </source>
</evidence>
<dbReference type="GO" id="GO:0016757">
    <property type="term" value="F:glycosyltransferase activity"/>
    <property type="evidence" value="ECO:0007669"/>
    <property type="project" value="InterPro"/>
</dbReference>
<dbReference type="OrthoDB" id="9801609at2"/>